<accession>D0LFE0</accession>
<keyword evidence="2" id="KW-0812">Transmembrane</keyword>
<keyword evidence="3" id="KW-0732">Signal</keyword>
<evidence type="ECO:0000313" key="5">
    <source>
        <dbReference type="Proteomes" id="UP000001219"/>
    </source>
</evidence>
<reference evidence="4 5" key="1">
    <citation type="journal article" date="2010" name="Stand. Genomic Sci.">
        <title>Complete genome sequence of Gordonia bronchialis type strain (3410).</title>
        <authorList>
            <person name="Ivanova N."/>
            <person name="Sikorski J."/>
            <person name="Jando M."/>
            <person name="Lapidus A."/>
            <person name="Nolan M."/>
            <person name="Lucas S."/>
            <person name="Del Rio T.G."/>
            <person name="Tice H."/>
            <person name="Copeland A."/>
            <person name="Cheng J.F."/>
            <person name="Chen F."/>
            <person name="Bruce D."/>
            <person name="Goodwin L."/>
            <person name="Pitluck S."/>
            <person name="Mavromatis K."/>
            <person name="Ovchinnikova G."/>
            <person name="Pati A."/>
            <person name="Chen A."/>
            <person name="Palaniappan K."/>
            <person name="Land M."/>
            <person name="Hauser L."/>
            <person name="Chang Y.J."/>
            <person name="Jeffries C.D."/>
            <person name="Chain P."/>
            <person name="Saunders E."/>
            <person name="Han C."/>
            <person name="Detter J.C."/>
            <person name="Brettin T."/>
            <person name="Rohde M."/>
            <person name="Goker M."/>
            <person name="Bristow J."/>
            <person name="Eisen J.A."/>
            <person name="Markowitz V."/>
            <person name="Hugenholtz P."/>
            <person name="Klenk H.P."/>
            <person name="Kyrpides N.C."/>
        </authorList>
    </citation>
    <scope>NUCLEOTIDE SEQUENCE [LARGE SCALE GENOMIC DNA]</scope>
    <source>
        <strain evidence="5">ATCC 25592 / DSM 43247 / BCRC 13721 / JCM 3198 / KCTC 3076 / NBRC 16047 / NCTC 10667</strain>
        <plasmid evidence="5">pGBRO01</plasmid>
    </source>
</reference>
<feature type="compositionally biased region" description="Polar residues" evidence="1">
    <location>
        <begin position="24"/>
        <end position="43"/>
    </location>
</feature>
<name>D0LFE0_GORB4</name>
<dbReference type="HOGENOM" id="CLU_061537_0_0_11"/>
<feature type="transmembrane region" description="Helical" evidence="2">
    <location>
        <begin position="200"/>
        <end position="220"/>
    </location>
</feature>
<evidence type="ECO:0000256" key="2">
    <source>
        <dbReference type="SAM" id="Phobius"/>
    </source>
</evidence>
<keyword evidence="2" id="KW-1133">Transmembrane helix</keyword>
<evidence type="ECO:0000256" key="3">
    <source>
        <dbReference type="SAM" id="SignalP"/>
    </source>
</evidence>
<feature type="transmembrane region" description="Helical" evidence="2">
    <location>
        <begin position="171"/>
        <end position="193"/>
    </location>
</feature>
<gene>
    <name evidence="4" type="ORF">Gbro_4876</name>
</gene>
<dbReference type="AlphaFoldDB" id="D0LFE0"/>
<keyword evidence="4" id="KW-0614">Plasmid</keyword>
<keyword evidence="2" id="KW-0472">Membrane</keyword>
<feature type="signal peptide" evidence="3">
    <location>
        <begin position="1"/>
        <end position="18"/>
    </location>
</feature>
<dbReference type="EMBL" id="CP001803">
    <property type="protein sequence ID" value="ACY23989.1"/>
    <property type="molecule type" value="Genomic_DNA"/>
</dbReference>
<feature type="region of interest" description="Disordered" evidence="1">
    <location>
        <begin position="278"/>
        <end position="308"/>
    </location>
</feature>
<sequence>MAAAVVASLGLSVGTVYAAPEQGGVTNSPGSDDQGGVTNSPGSDDQGGVTTTPPPAPPTYDPGPTLVPPPPPGQWEQWQAPDDGGTQSVPYPQSGLPRAVPRATPPVKRIIPPPDTLRVGNLEWPVKRIPEFPNKIRAVNSANQWAAYAEAEIARFLIAHGVPRDEASRRAAAAVIGVAVGGGIGFAVGFTTTMLVVGPVLIPLATLGGAVTGAIVGSVVPLPPGPPVNTLVGAGIGAGVGLAAGTAATVFVSVLAGTAGAAALGTIGGLLADALGAGDPNAHPTRPGLPWQQGPGERPPAPPNPGANQFEFTAELDNSGLPGGGSVRYEVRSNGSVDGHAQVGAARVPLHISADQANAPYRAIENSFGAGTAQAVRGAVAGGVKDLTATAQKVLPRANLNVRLPQLIPAGRR</sequence>
<geneLocation type="plasmid" evidence="4 5">
    <name>pGBRO01</name>
</geneLocation>
<feature type="chain" id="PRO_5003010153" evidence="3">
    <location>
        <begin position="19"/>
        <end position="413"/>
    </location>
</feature>
<organism evidence="4 5">
    <name type="scientific">Gordonia bronchialis (strain ATCC 25592 / DSM 43247 / BCRC 13721 / JCM 3198 / KCTC 3076 / NBRC 16047 / NCTC 10667)</name>
    <name type="common">Rhodococcus bronchialis</name>
    <dbReference type="NCBI Taxonomy" id="526226"/>
    <lineage>
        <taxon>Bacteria</taxon>
        <taxon>Bacillati</taxon>
        <taxon>Actinomycetota</taxon>
        <taxon>Actinomycetes</taxon>
        <taxon>Mycobacteriales</taxon>
        <taxon>Gordoniaceae</taxon>
        <taxon>Gordonia</taxon>
    </lineage>
</organism>
<protein>
    <submittedName>
        <fullName evidence="4">Uncharacterized protein</fullName>
    </submittedName>
</protein>
<dbReference type="eggNOG" id="ENOG5033RMD">
    <property type="taxonomic scope" value="Bacteria"/>
</dbReference>
<keyword evidence="5" id="KW-1185">Reference proteome</keyword>
<feature type="compositionally biased region" description="Pro residues" evidence="1">
    <location>
        <begin position="52"/>
        <end position="73"/>
    </location>
</feature>
<proteinExistence type="predicted"/>
<feature type="region of interest" description="Disordered" evidence="1">
    <location>
        <begin position="20"/>
        <end position="112"/>
    </location>
</feature>
<evidence type="ECO:0000313" key="4">
    <source>
        <dbReference type="EMBL" id="ACY23989.1"/>
    </source>
</evidence>
<evidence type="ECO:0000256" key="1">
    <source>
        <dbReference type="SAM" id="MobiDB-lite"/>
    </source>
</evidence>
<feature type="transmembrane region" description="Helical" evidence="2">
    <location>
        <begin position="232"/>
        <end position="256"/>
    </location>
</feature>
<dbReference type="Proteomes" id="UP000001219">
    <property type="component" value="Plasmid pGBRO01"/>
</dbReference>
<dbReference type="KEGG" id="gbr:Gbro_4876"/>